<reference evidence="6 7" key="1">
    <citation type="journal article" name="Nat. Commun.">
        <title>Undinarchaeota illuminate DPANN phylogeny and the impact of gene transfer on archaeal evolution.</title>
        <authorList>
            <person name="Dombrowski N."/>
            <person name="Williams T.A."/>
            <person name="Sun J."/>
            <person name="Woodcroft B.J."/>
            <person name="Lee J.H."/>
            <person name="Minh B.Q."/>
            <person name="Rinke C."/>
            <person name="Spang A."/>
        </authorList>
    </citation>
    <scope>NUCLEOTIDE SEQUENCE [LARGE SCALE GENOMIC DNA]</scope>
    <source>
        <strain evidence="6">MAG_bin17</strain>
    </source>
</reference>
<keyword evidence="7" id="KW-1185">Reference proteome</keyword>
<dbReference type="InterPro" id="IPR002804">
    <property type="entry name" value="Archease"/>
</dbReference>
<dbReference type="GO" id="GO:0008033">
    <property type="term" value="P:tRNA processing"/>
    <property type="evidence" value="ECO:0007669"/>
    <property type="project" value="UniProtKB-KW"/>
</dbReference>
<proteinExistence type="inferred from homology"/>
<dbReference type="PANTHER" id="PTHR12682">
    <property type="entry name" value="ARCHEASE"/>
    <property type="match status" value="1"/>
</dbReference>
<evidence type="ECO:0000313" key="7">
    <source>
        <dbReference type="Proteomes" id="UP000604391"/>
    </source>
</evidence>
<gene>
    <name evidence="6" type="ORF">H1011_02495</name>
</gene>
<dbReference type="SUPFAM" id="SSF69819">
    <property type="entry name" value="MTH1598-like"/>
    <property type="match status" value="1"/>
</dbReference>
<sequence>MKNYEYLEHTADAKFRAFGKTIEEAFSNAALAMFGIITDTEKIQPIVEKTVEVQGNGLPELLYEYLDELLFLLDTDNFILNKMKELKIKKEATGYTLKALAVGDLHMREDTKYLVSGNIKSMTYSEMIVDDRPEKCTVQVVVDI</sequence>
<dbReference type="InterPro" id="IPR036820">
    <property type="entry name" value="Archease_dom_sf"/>
</dbReference>
<dbReference type="Gene3D" id="3.55.10.10">
    <property type="entry name" value="Archease domain"/>
    <property type="match status" value="1"/>
</dbReference>
<evidence type="ECO:0000256" key="3">
    <source>
        <dbReference type="ARBA" id="ARBA00022723"/>
    </source>
</evidence>
<feature type="domain" description="Archease" evidence="5">
    <location>
        <begin position="4"/>
        <end position="144"/>
    </location>
</feature>
<protein>
    <submittedName>
        <fullName evidence="6">Archease</fullName>
    </submittedName>
</protein>
<dbReference type="EMBL" id="DVAD01000014">
    <property type="protein sequence ID" value="HIJ99669.1"/>
    <property type="molecule type" value="Genomic_DNA"/>
</dbReference>
<organism evidence="6 7">
    <name type="scientific">Candidatus Undinarchaeum marinum</name>
    <dbReference type="NCBI Taxonomy" id="2756141"/>
    <lineage>
        <taxon>Archaea</taxon>
        <taxon>Candidatus Undinarchaeota</taxon>
        <taxon>Candidatus Undinarchaeia</taxon>
        <taxon>Candidatus Undinarchaeales</taxon>
        <taxon>Candidatus Undinarchaeaceae</taxon>
        <taxon>Candidatus Undinarchaeum</taxon>
    </lineage>
</organism>
<evidence type="ECO:0000256" key="1">
    <source>
        <dbReference type="ARBA" id="ARBA00007963"/>
    </source>
</evidence>
<evidence type="ECO:0000259" key="5">
    <source>
        <dbReference type="Pfam" id="PF01951"/>
    </source>
</evidence>
<dbReference type="GO" id="GO:0046872">
    <property type="term" value="F:metal ion binding"/>
    <property type="evidence" value="ECO:0007669"/>
    <property type="project" value="UniProtKB-KW"/>
</dbReference>
<comment type="similarity">
    <text evidence="1">Belongs to the archease family.</text>
</comment>
<evidence type="ECO:0000313" key="6">
    <source>
        <dbReference type="EMBL" id="HIJ99669.1"/>
    </source>
</evidence>
<keyword evidence="4" id="KW-0106">Calcium</keyword>
<keyword evidence="3" id="KW-0479">Metal-binding</keyword>
<dbReference type="InterPro" id="IPR023572">
    <property type="entry name" value="Archease_dom"/>
</dbReference>
<name>A0A832V432_9ARCH</name>
<dbReference type="PANTHER" id="PTHR12682:SF11">
    <property type="entry name" value="PROTEIN ARCHEASE"/>
    <property type="match status" value="1"/>
</dbReference>
<dbReference type="Pfam" id="PF01951">
    <property type="entry name" value="Archease"/>
    <property type="match status" value="1"/>
</dbReference>
<evidence type="ECO:0000256" key="4">
    <source>
        <dbReference type="ARBA" id="ARBA00022837"/>
    </source>
</evidence>
<dbReference type="AlphaFoldDB" id="A0A832V432"/>
<keyword evidence="2" id="KW-0819">tRNA processing</keyword>
<accession>A0A832V432</accession>
<comment type="caution">
    <text evidence="6">The sequence shown here is derived from an EMBL/GenBank/DDBJ whole genome shotgun (WGS) entry which is preliminary data.</text>
</comment>
<evidence type="ECO:0000256" key="2">
    <source>
        <dbReference type="ARBA" id="ARBA00022694"/>
    </source>
</evidence>
<dbReference type="Proteomes" id="UP000604391">
    <property type="component" value="Unassembled WGS sequence"/>
</dbReference>